<reference evidence="1" key="1">
    <citation type="submission" date="2022-09" db="EMBL/GenBank/DDBJ databases">
        <title>Genome analysis and characterization of larvicidal activity of Brevibacillus strains.</title>
        <authorList>
            <person name="Patrusheva E.V."/>
            <person name="Izotova A.O."/>
            <person name="Toshchakov S.V."/>
            <person name="Sineoky S.P."/>
        </authorList>
    </citation>
    <scope>NUCLEOTIDE SEQUENCE</scope>
    <source>
        <strain evidence="1">VKPM_B-13247</strain>
    </source>
</reference>
<evidence type="ECO:0000313" key="1">
    <source>
        <dbReference type="EMBL" id="MCZ0808569.1"/>
    </source>
</evidence>
<evidence type="ECO:0000313" key="2">
    <source>
        <dbReference type="Proteomes" id="UP001077662"/>
    </source>
</evidence>
<proteinExistence type="predicted"/>
<accession>A0AAP3DHG5</accession>
<name>A0AAP3DHG5_BRELA</name>
<dbReference type="EMBL" id="JAPTNE010000022">
    <property type="protein sequence ID" value="MCZ0808569.1"/>
    <property type="molecule type" value="Genomic_DNA"/>
</dbReference>
<organism evidence="1 2">
    <name type="scientific">Brevibacillus laterosporus</name>
    <name type="common">Bacillus laterosporus</name>
    <dbReference type="NCBI Taxonomy" id="1465"/>
    <lineage>
        <taxon>Bacteria</taxon>
        <taxon>Bacillati</taxon>
        <taxon>Bacillota</taxon>
        <taxon>Bacilli</taxon>
        <taxon>Bacillales</taxon>
        <taxon>Paenibacillaceae</taxon>
        <taxon>Brevibacillus</taxon>
    </lineage>
</organism>
<dbReference type="AlphaFoldDB" id="A0AAP3DHG5"/>
<sequence length="98" mass="10741">MDKAYLERAAQDLSQRASSLILNNQTVRLRSAKQDGSKVVVITEPVSGITKVSSLKLLDEAGNLITERTANVDVLSDQSLEFRFEFEVKGAKSDALQS</sequence>
<gene>
    <name evidence="1" type="ORF">O0554_16885</name>
</gene>
<comment type="caution">
    <text evidence="1">The sequence shown here is derived from an EMBL/GenBank/DDBJ whole genome shotgun (WGS) entry which is preliminary data.</text>
</comment>
<dbReference type="Proteomes" id="UP001077662">
    <property type="component" value="Unassembled WGS sequence"/>
</dbReference>
<protein>
    <submittedName>
        <fullName evidence="1">Uncharacterized protein</fullName>
    </submittedName>
</protein>
<dbReference type="RefSeq" id="WP_258434098.1">
    <property type="nucleotide sequence ID" value="NZ_JANSGW010000022.1"/>
</dbReference>